<dbReference type="PIRSF" id="PIRSF005799">
    <property type="entry name" value="UDP-gal_transpt"/>
    <property type="match status" value="1"/>
</dbReference>
<organism evidence="9 10">
    <name type="scientific">Branchiostoma belcheri</name>
    <name type="common">Amphioxus</name>
    <dbReference type="NCBI Taxonomy" id="7741"/>
    <lineage>
        <taxon>Eukaryota</taxon>
        <taxon>Metazoa</taxon>
        <taxon>Chordata</taxon>
        <taxon>Cephalochordata</taxon>
        <taxon>Leptocardii</taxon>
        <taxon>Amphioxiformes</taxon>
        <taxon>Branchiostomatidae</taxon>
        <taxon>Branchiostoma</taxon>
    </lineage>
</organism>
<evidence type="ECO:0000256" key="4">
    <source>
        <dbReference type="ARBA" id="ARBA00022692"/>
    </source>
</evidence>
<comment type="similarity">
    <text evidence="2">Belongs to the nucleotide-sugar transporter family. SLC35A subfamily.</text>
</comment>
<proteinExistence type="inferred from homology"/>
<evidence type="ECO:0000313" key="10">
    <source>
        <dbReference type="RefSeq" id="XP_019634876.1"/>
    </source>
</evidence>
<keyword evidence="5 8" id="KW-1133">Transmembrane helix</keyword>
<feature type="region of interest" description="Disordered" evidence="7">
    <location>
        <begin position="380"/>
        <end position="425"/>
    </location>
</feature>
<feature type="transmembrane region" description="Helical" evidence="8">
    <location>
        <begin position="327"/>
        <end position="347"/>
    </location>
</feature>
<dbReference type="InterPro" id="IPR007271">
    <property type="entry name" value="Nuc_sug_transpt"/>
</dbReference>
<evidence type="ECO:0000256" key="5">
    <source>
        <dbReference type="ARBA" id="ARBA00022989"/>
    </source>
</evidence>
<evidence type="ECO:0000256" key="6">
    <source>
        <dbReference type="ARBA" id="ARBA00023136"/>
    </source>
</evidence>
<evidence type="ECO:0000256" key="3">
    <source>
        <dbReference type="ARBA" id="ARBA00022597"/>
    </source>
</evidence>
<feature type="transmembrane region" description="Helical" evidence="8">
    <location>
        <begin position="227"/>
        <end position="246"/>
    </location>
</feature>
<dbReference type="Proteomes" id="UP000515135">
    <property type="component" value="Unplaced"/>
</dbReference>
<feature type="transmembrane region" description="Helical" evidence="8">
    <location>
        <begin position="120"/>
        <end position="141"/>
    </location>
</feature>
<feature type="transmembrane region" description="Helical" evidence="8">
    <location>
        <begin position="267"/>
        <end position="285"/>
    </location>
</feature>
<dbReference type="InterPro" id="IPR037185">
    <property type="entry name" value="EmrE-like"/>
</dbReference>
<dbReference type="Pfam" id="PF04142">
    <property type="entry name" value="Nuc_sug_transp"/>
    <property type="match status" value="1"/>
</dbReference>
<dbReference type="PANTHER" id="PTHR10231">
    <property type="entry name" value="NUCLEOTIDE-SUGAR TRANSMEMBRANE TRANSPORTER"/>
    <property type="match status" value="1"/>
</dbReference>
<keyword evidence="3" id="KW-0813">Transport</keyword>
<evidence type="ECO:0000256" key="1">
    <source>
        <dbReference type="ARBA" id="ARBA00004653"/>
    </source>
</evidence>
<gene>
    <name evidence="10" type="primary">LOC109477868</name>
</gene>
<dbReference type="OrthoDB" id="408493at2759"/>
<dbReference type="SUPFAM" id="SSF103481">
    <property type="entry name" value="Multidrug resistance efflux transporter EmrE"/>
    <property type="match status" value="1"/>
</dbReference>
<accession>A0A6P4ZZ52</accession>
<keyword evidence="9" id="KW-1185">Reference proteome</keyword>
<keyword evidence="6 8" id="KW-0472">Membrane</keyword>
<feature type="compositionally biased region" description="Basic and acidic residues" evidence="7">
    <location>
        <begin position="389"/>
        <end position="401"/>
    </location>
</feature>
<dbReference type="GeneID" id="109477868"/>
<dbReference type="RefSeq" id="XP_019634876.1">
    <property type="nucleotide sequence ID" value="XM_019779317.1"/>
</dbReference>
<dbReference type="GO" id="GO:0015165">
    <property type="term" value="F:pyrimidine nucleotide-sugar transmembrane transporter activity"/>
    <property type="evidence" value="ECO:0007669"/>
    <property type="project" value="InterPro"/>
</dbReference>
<keyword evidence="3" id="KW-0762">Sugar transport</keyword>
<feature type="transmembrane region" description="Helical" evidence="8">
    <location>
        <begin position="47"/>
        <end position="71"/>
    </location>
</feature>
<comment type="subcellular location">
    <subcellularLocation>
        <location evidence="1">Golgi apparatus membrane</location>
        <topology evidence="1">Multi-pass membrane protein</topology>
    </subcellularLocation>
</comment>
<protein>
    <submittedName>
        <fullName evidence="10">Probable UDP-sugar transporter protein SLC35A5 isoform X1</fullName>
    </submittedName>
</protein>
<evidence type="ECO:0000256" key="2">
    <source>
        <dbReference type="ARBA" id="ARBA00009976"/>
    </source>
</evidence>
<feature type="transmembrane region" description="Helical" evidence="8">
    <location>
        <begin position="353"/>
        <end position="372"/>
    </location>
</feature>
<feature type="transmembrane region" description="Helical" evidence="8">
    <location>
        <begin position="300"/>
        <end position="320"/>
    </location>
</feature>
<keyword evidence="4 8" id="KW-0812">Transmembrane</keyword>
<reference evidence="10" key="1">
    <citation type="submission" date="2025-08" db="UniProtKB">
        <authorList>
            <consortium name="RefSeq"/>
        </authorList>
    </citation>
    <scope>IDENTIFICATION</scope>
    <source>
        <tissue evidence="10">Gonad</tissue>
    </source>
</reference>
<evidence type="ECO:0000256" key="7">
    <source>
        <dbReference type="SAM" id="MobiDB-lite"/>
    </source>
</evidence>
<dbReference type="KEGG" id="bbel:109477868"/>
<evidence type="ECO:0000313" key="9">
    <source>
        <dbReference type="Proteomes" id="UP000515135"/>
    </source>
</evidence>
<evidence type="ECO:0000256" key="8">
    <source>
        <dbReference type="SAM" id="Phobius"/>
    </source>
</evidence>
<dbReference type="AlphaFoldDB" id="A0A6P4ZZ52"/>
<sequence>MKPFLSELRPQRDTVTTVLLGAWFITLGVLKILLMKFSENDHGGYDYLPVTVSVCAELLKLFVCGTIAIWVKYTEEGSFKDKFVITRHEVLSLLRWAVPGLLYFLDNLMQFYIITYFHPAMAVLLSNFVIITTSLLFRLVLKRVLTSIQWASLAILFLAIVSLSSQSHNVGPESSTVQKPQAIDHVVVSSLNHHDQICMVQQQNLISNETQVDHHAPSTNLPFSLNMGHLFVIVQCFIASSANIYNEKIFKEGDGLQESIFIQNSKLYMFGVLFNGITPLIIPSYRRRLFECGFFYGHNSYSVALLFDYVLFGLTVSIILKFRDNMFHVLGAQVTTVIVITSSIYLFHFVPTLQFFLTAPIVLLAVFIYNAGRVKTNNNKPKHSASLVRTHDQEERSRPEAIELLPRQRHNSASKTSDEETEEEI</sequence>
<name>A0A6P4ZZ52_BRABE</name>
<feature type="transmembrane region" description="Helical" evidence="8">
    <location>
        <begin position="148"/>
        <end position="165"/>
    </location>
</feature>
<feature type="transmembrane region" description="Helical" evidence="8">
    <location>
        <begin position="15"/>
        <end position="35"/>
    </location>
</feature>
<dbReference type="GO" id="GO:0000139">
    <property type="term" value="C:Golgi membrane"/>
    <property type="evidence" value="ECO:0007669"/>
    <property type="project" value="UniProtKB-SubCell"/>
</dbReference>